<keyword evidence="3" id="KW-1185">Reference proteome</keyword>
<organism evidence="2 3">
    <name type="scientific">Araneus ventricosus</name>
    <name type="common">Orbweaver spider</name>
    <name type="synonym">Epeira ventricosa</name>
    <dbReference type="NCBI Taxonomy" id="182803"/>
    <lineage>
        <taxon>Eukaryota</taxon>
        <taxon>Metazoa</taxon>
        <taxon>Ecdysozoa</taxon>
        <taxon>Arthropoda</taxon>
        <taxon>Chelicerata</taxon>
        <taxon>Arachnida</taxon>
        <taxon>Araneae</taxon>
        <taxon>Araneomorphae</taxon>
        <taxon>Entelegynae</taxon>
        <taxon>Araneoidea</taxon>
        <taxon>Araneidae</taxon>
        <taxon>Araneus</taxon>
    </lineage>
</organism>
<accession>A0A4Y2PCT3</accession>
<evidence type="ECO:0000313" key="3">
    <source>
        <dbReference type="Proteomes" id="UP000499080"/>
    </source>
</evidence>
<sequence>MLLISHNPRCKRIAQTDEIMTLSRTIAIILGKFFSKPRPRGQARKGERRPESRERSAPRAPPKIPSPKSRHTDVRPPFPIGQKSDKLFRSGCQLDTHSEIHLVPKGHRKWNNSSASRTAIYSTLALP</sequence>
<dbReference type="AlphaFoldDB" id="A0A4Y2PCT3"/>
<feature type="compositionally biased region" description="Basic and acidic residues" evidence="1">
    <location>
        <begin position="44"/>
        <end position="57"/>
    </location>
</feature>
<gene>
    <name evidence="2" type="ORF">AVEN_150703_1</name>
</gene>
<name>A0A4Y2PCT3_ARAVE</name>
<reference evidence="2 3" key="1">
    <citation type="journal article" date="2019" name="Sci. Rep.">
        <title>Orb-weaving spider Araneus ventricosus genome elucidates the spidroin gene catalogue.</title>
        <authorList>
            <person name="Kono N."/>
            <person name="Nakamura H."/>
            <person name="Ohtoshi R."/>
            <person name="Moran D.A.P."/>
            <person name="Shinohara A."/>
            <person name="Yoshida Y."/>
            <person name="Fujiwara M."/>
            <person name="Mori M."/>
            <person name="Tomita M."/>
            <person name="Arakawa K."/>
        </authorList>
    </citation>
    <scope>NUCLEOTIDE SEQUENCE [LARGE SCALE GENOMIC DNA]</scope>
</reference>
<feature type="region of interest" description="Disordered" evidence="1">
    <location>
        <begin position="33"/>
        <end position="85"/>
    </location>
</feature>
<dbReference type="Proteomes" id="UP000499080">
    <property type="component" value="Unassembled WGS sequence"/>
</dbReference>
<dbReference type="EMBL" id="BGPR01010965">
    <property type="protein sequence ID" value="GBN48912.1"/>
    <property type="molecule type" value="Genomic_DNA"/>
</dbReference>
<proteinExistence type="predicted"/>
<comment type="caution">
    <text evidence="2">The sequence shown here is derived from an EMBL/GenBank/DDBJ whole genome shotgun (WGS) entry which is preliminary data.</text>
</comment>
<evidence type="ECO:0000256" key="1">
    <source>
        <dbReference type="SAM" id="MobiDB-lite"/>
    </source>
</evidence>
<protein>
    <submittedName>
        <fullName evidence="2">Uncharacterized protein</fullName>
    </submittedName>
</protein>
<evidence type="ECO:0000313" key="2">
    <source>
        <dbReference type="EMBL" id="GBN48912.1"/>
    </source>
</evidence>